<protein>
    <submittedName>
        <fullName evidence="1">Uncharacterized protein</fullName>
    </submittedName>
</protein>
<evidence type="ECO:0000313" key="1">
    <source>
        <dbReference type="EMBL" id="KAI3356373.1"/>
    </source>
</evidence>
<accession>A0ACB8VLA4</accession>
<comment type="caution">
    <text evidence="1">The sequence shown here is derived from an EMBL/GenBank/DDBJ whole genome shotgun (WGS) entry which is preliminary data.</text>
</comment>
<dbReference type="Proteomes" id="UP000831701">
    <property type="component" value="Chromosome 20"/>
</dbReference>
<proteinExistence type="predicted"/>
<keyword evidence="2" id="KW-1185">Reference proteome</keyword>
<organism evidence="1 2">
    <name type="scientific">Scortum barcoo</name>
    <name type="common">barcoo grunter</name>
    <dbReference type="NCBI Taxonomy" id="214431"/>
    <lineage>
        <taxon>Eukaryota</taxon>
        <taxon>Metazoa</taxon>
        <taxon>Chordata</taxon>
        <taxon>Craniata</taxon>
        <taxon>Vertebrata</taxon>
        <taxon>Euteleostomi</taxon>
        <taxon>Actinopterygii</taxon>
        <taxon>Neopterygii</taxon>
        <taxon>Teleostei</taxon>
        <taxon>Neoteleostei</taxon>
        <taxon>Acanthomorphata</taxon>
        <taxon>Eupercaria</taxon>
        <taxon>Centrarchiformes</taxon>
        <taxon>Terapontoidei</taxon>
        <taxon>Terapontidae</taxon>
        <taxon>Scortum</taxon>
    </lineage>
</organism>
<name>A0ACB8VLA4_9TELE</name>
<evidence type="ECO:0000313" key="2">
    <source>
        <dbReference type="Proteomes" id="UP000831701"/>
    </source>
</evidence>
<sequence>MLFMKFNNRILRKILIRDSRAQSSIVALYKKLELQNAMEILDTVSGDISAAPSIVSLYEEKKTSAKPKRKFLAGDLKNMHDILSKNMYKIRQRTVAYTNKHALPNETQTREILIRRHASIRRSLRPSSFQSSVVPKSHKYFSLPAGKSLDSKFPPARLSYTDDQETMPELAYPSRRSRFGQPARSSSRAMMPLRRLDTLTEAPSVDTLDENTRVERGRAGHGVSRTNSGDARIPAPRCHFRSSVDNASGSPDNFRNGHHEAPSAEEEQQPLSPSPAWAAEPRDNTAQNPLLRWPQWNPKKM</sequence>
<reference evidence="1" key="1">
    <citation type="submission" date="2022-04" db="EMBL/GenBank/DDBJ databases">
        <title>Jade perch genome.</title>
        <authorList>
            <person name="Chao B."/>
        </authorList>
    </citation>
    <scope>NUCLEOTIDE SEQUENCE</scope>
    <source>
        <strain evidence="1">CB-2022</strain>
    </source>
</reference>
<gene>
    <name evidence="1" type="ORF">L3Q82_017598</name>
</gene>
<dbReference type="EMBL" id="CM041550">
    <property type="protein sequence ID" value="KAI3356373.1"/>
    <property type="molecule type" value="Genomic_DNA"/>
</dbReference>